<evidence type="ECO:0000313" key="5">
    <source>
        <dbReference type="EMBL" id="CAB5230272.1"/>
    </source>
</evidence>
<evidence type="ECO:0000313" key="2">
    <source>
        <dbReference type="EMBL" id="CAB4183776.1"/>
    </source>
</evidence>
<dbReference type="EMBL" id="LR796580">
    <property type="protein sequence ID" value="CAB4152405.1"/>
    <property type="molecule type" value="Genomic_DNA"/>
</dbReference>
<reference evidence="4" key="1">
    <citation type="submission" date="2020-05" db="EMBL/GenBank/DDBJ databases">
        <authorList>
            <person name="Chiriac C."/>
            <person name="Salcher M."/>
            <person name="Ghai R."/>
            <person name="Kavagutti S V."/>
        </authorList>
    </citation>
    <scope>NUCLEOTIDE SEQUENCE</scope>
</reference>
<evidence type="ECO:0000313" key="3">
    <source>
        <dbReference type="EMBL" id="CAB4202277.1"/>
    </source>
</evidence>
<name>A0A6J5SLB9_9CAUD</name>
<evidence type="ECO:0000313" key="4">
    <source>
        <dbReference type="EMBL" id="CAB4215713.1"/>
    </source>
</evidence>
<sequence>MGWTKRQFVSQAFEEIGLASYVFDLTPEQLQSALRRLDTMLAAWNALGIRLGYPLPNSPQDSDLDEQTNVPDSSNEAIYTNLGVKLAPSYGKQVMADTKMTAKESYNTLLSRAAMPVEQQLPGTMPAGAGNKPWRVYDDPFIRRPYFPVLAGQDGPLEFN</sequence>
<dbReference type="Gene3D" id="1.10.3230.20">
    <property type="entry name" value="P22 tail accessory factor (Gp4)"/>
    <property type="match status" value="1"/>
</dbReference>
<dbReference type="InterPro" id="IPR038258">
    <property type="entry name" value="Gp4_sf"/>
</dbReference>
<proteinExistence type="predicted"/>
<accession>A0A6J5SLB9</accession>
<dbReference type="Pfam" id="PF11650">
    <property type="entry name" value="P22_Tail-4"/>
    <property type="match status" value="1"/>
</dbReference>
<organism evidence="4">
    <name type="scientific">uncultured Caudovirales phage</name>
    <dbReference type="NCBI Taxonomy" id="2100421"/>
    <lineage>
        <taxon>Viruses</taxon>
        <taxon>Duplodnaviria</taxon>
        <taxon>Heunggongvirae</taxon>
        <taxon>Uroviricota</taxon>
        <taxon>Caudoviricetes</taxon>
        <taxon>Peduoviridae</taxon>
        <taxon>Maltschvirus</taxon>
        <taxon>Maltschvirus maltsch</taxon>
    </lineage>
</organism>
<dbReference type="EMBL" id="LR797320">
    <property type="protein sequence ID" value="CAB4202277.1"/>
    <property type="molecule type" value="Genomic_DNA"/>
</dbReference>
<dbReference type="EMBL" id="LR797051">
    <property type="protein sequence ID" value="CAB4183776.1"/>
    <property type="molecule type" value="Genomic_DNA"/>
</dbReference>
<protein>
    <submittedName>
        <fullName evidence="4">Tail accessory factor GP4</fullName>
    </submittedName>
</protein>
<dbReference type="InterPro" id="IPR020362">
    <property type="entry name" value="Tail_accessory_Gp4"/>
</dbReference>
<evidence type="ECO:0000313" key="1">
    <source>
        <dbReference type="EMBL" id="CAB4152405.1"/>
    </source>
</evidence>
<dbReference type="EMBL" id="LR798412">
    <property type="protein sequence ID" value="CAB5230272.1"/>
    <property type="molecule type" value="Genomic_DNA"/>
</dbReference>
<dbReference type="EMBL" id="LR797426">
    <property type="protein sequence ID" value="CAB4215713.1"/>
    <property type="molecule type" value="Genomic_DNA"/>
</dbReference>
<gene>
    <name evidence="2" type="ORF">UFOVP1108_8</name>
    <name evidence="3" type="ORF">UFOVP1377_12</name>
    <name evidence="4" type="ORF">UFOVP1472_39</name>
    <name evidence="5" type="ORF">UFOVP1559_49</name>
    <name evidence="1" type="ORF">UFOVP604_8</name>
</gene>